<dbReference type="FunCoup" id="G7DWA0">
    <property type="interactions" value="122"/>
</dbReference>
<feature type="domain" description="3-beta hydroxysteroid dehydrogenase/isomerase" evidence="3">
    <location>
        <begin position="7"/>
        <end position="238"/>
    </location>
</feature>
<dbReference type="InterPro" id="IPR002225">
    <property type="entry name" value="3Beta_OHSteriod_DH/Estase"/>
</dbReference>
<reference evidence="4 5" key="2">
    <citation type="journal article" date="2012" name="Open Biol.">
        <title>Characteristics of nucleosomes and linker DNA regions on the genome of the basidiomycete Mixia osmundae revealed by mono- and dinucleosome mapping.</title>
        <authorList>
            <person name="Nishida H."/>
            <person name="Kondo S."/>
            <person name="Matsumoto T."/>
            <person name="Suzuki Y."/>
            <person name="Yoshikawa H."/>
            <person name="Taylor T.D."/>
            <person name="Sugiyama J."/>
        </authorList>
    </citation>
    <scope>NUCLEOTIDE SEQUENCE [LARGE SCALE GENOMIC DNA]</scope>
    <source>
        <strain evidence="5">CBS 9802 / IAM 14324 / JCM 22182 / KY 12970</strain>
    </source>
</reference>
<dbReference type="GO" id="GO:0016616">
    <property type="term" value="F:oxidoreductase activity, acting on the CH-OH group of donors, NAD or NADP as acceptor"/>
    <property type="evidence" value="ECO:0007669"/>
    <property type="project" value="InterPro"/>
</dbReference>
<dbReference type="STRING" id="764103.G7DWA0"/>
<keyword evidence="2" id="KW-0560">Oxidoreductase</keyword>
<evidence type="ECO:0000259" key="3">
    <source>
        <dbReference type="Pfam" id="PF01073"/>
    </source>
</evidence>
<comment type="caution">
    <text evidence="4">The sequence shown here is derived from an EMBL/GenBank/DDBJ whole genome shotgun (WGS) entry which is preliminary data.</text>
</comment>
<dbReference type="Gene3D" id="3.40.50.720">
    <property type="entry name" value="NAD(P)-binding Rossmann-like Domain"/>
    <property type="match status" value="2"/>
</dbReference>
<name>G7DWA0_MIXOS</name>
<dbReference type="GO" id="GO:0006694">
    <property type="term" value="P:steroid biosynthetic process"/>
    <property type="evidence" value="ECO:0007669"/>
    <property type="project" value="InterPro"/>
</dbReference>
<dbReference type="eggNOG" id="KOG1430">
    <property type="taxonomic scope" value="Eukaryota"/>
</dbReference>
<gene>
    <name evidence="4" type="primary">Mo01442</name>
    <name evidence="4" type="ORF">E5Q_01442</name>
</gene>
<evidence type="ECO:0000256" key="2">
    <source>
        <dbReference type="ARBA" id="ARBA00023002"/>
    </source>
</evidence>
<evidence type="ECO:0000313" key="4">
    <source>
        <dbReference type="EMBL" id="GAA94788.1"/>
    </source>
</evidence>
<dbReference type="Pfam" id="PF01073">
    <property type="entry name" value="3Beta_HSD"/>
    <property type="match status" value="1"/>
</dbReference>
<dbReference type="InterPro" id="IPR036291">
    <property type="entry name" value="NAD(P)-bd_dom_sf"/>
</dbReference>
<dbReference type="OrthoDB" id="10058185at2759"/>
<dbReference type="SUPFAM" id="SSF51735">
    <property type="entry name" value="NAD(P)-binding Rossmann-fold domains"/>
    <property type="match status" value="1"/>
</dbReference>
<sequence length="442" mass="49099">MASESYLVIGGEGFLGGRMVEMLLARYPSSAIGSLDIVQRRHSPKNHAGRAHWTFYRADLTDLEALTAAFRQSAATVVIHTASPHIGSPREISEKINVTGTQTVVAACKATGVKCLIYTSSSSVVYDGHHLTNIDERLPLPLKTLDPYSETKARGELIVLDANTPGHFLTCALRPSGIFGPGDRQMIPGFIDVLKAGQTRLQIGNNVNLFDWTYVDNVCHAHFLAAEKLLQEFDDPKSAGVTADVFTHRLGPVESTIPRRDIPTTKKRALAAELDARRLTRRQAAALEQSTDLSDEGIDAPLDARRNRFDQYFGADSVEEAQETYRVAGEAFNITNGEPTYFWDLGRYVWHEYNGHVPSSIISLPQWLAWYLGAGAELFGRLTGRVSKFSRFKVALCLNDKYYNIEKARRVLGYEPIVSLQEGVRLAVADFKQNERINEKAQ</sequence>
<dbReference type="HOGENOM" id="CLU_007383_6_8_1"/>
<organism evidence="4 5">
    <name type="scientific">Mixia osmundae (strain CBS 9802 / IAM 14324 / JCM 22182 / KY 12970)</name>
    <dbReference type="NCBI Taxonomy" id="764103"/>
    <lineage>
        <taxon>Eukaryota</taxon>
        <taxon>Fungi</taxon>
        <taxon>Dikarya</taxon>
        <taxon>Basidiomycota</taxon>
        <taxon>Pucciniomycotina</taxon>
        <taxon>Mixiomycetes</taxon>
        <taxon>Mixiales</taxon>
        <taxon>Mixiaceae</taxon>
        <taxon>Mixia</taxon>
    </lineage>
</organism>
<protein>
    <recommendedName>
        <fullName evidence="3">3-beta hydroxysteroid dehydrogenase/isomerase domain-containing protein</fullName>
    </recommendedName>
</protein>
<accession>G7DWA0</accession>
<dbReference type="PANTHER" id="PTHR43245">
    <property type="entry name" value="BIFUNCTIONAL POLYMYXIN RESISTANCE PROTEIN ARNA"/>
    <property type="match status" value="1"/>
</dbReference>
<dbReference type="InterPro" id="IPR050177">
    <property type="entry name" value="Lipid_A_modif_metabolic_enz"/>
</dbReference>
<dbReference type="OMA" id="YNITNHE"/>
<keyword evidence="5" id="KW-1185">Reference proteome</keyword>
<dbReference type="InParanoid" id="G7DWA0"/>
<dbReference type="Proteomes" id="UP000009131">
    <property type="component" value="Unassembled WGS sequence"/>
</dbReference>
<comment type="similarity">
    <text evidence="1">Belongs to the 3-beta-HSD family.</text>
</comment>
<dbReference type="AlphaFoldDB" id="G7DWA0"/>
<dbReference type="EMBL" id="BABT02000047">
    <property type="protein sequence ID" value="GAA94788.1"/>
    <property type="molecule type" value="Genomic_DNA"/>
</dbReference>
<proteinExistence type="inferred from homology"/>
<dbReference type="PANTHER" id="PTHR43245:SF51">
    <property type="entry name" value="SHORT CHAIN DEHYDROGENASE_REDUCTASE FAMILY 42E, MEMBER 2"/>
    <property type="match status" value="1"/>
</dbReference>
<evidence type="ECO:0000256" key="1">
    <source>
        <dbReference type="ARBA" id="ARBA00009219"/>
    </source>
</evidence>
<dbReference type="RefSeq" id="XP_014565079.1">
    <property type="nucleotide sequence ID" value="XM_014709593.1"/>
</dbReference>
<evidence type="ECO:0000313" key="5">
    <source>
        <dbReference type="Proteomes" id="UP000009131"/>
    </source>
</evidence>
<reference evidence="4 5" key="1">
    <citation type="journal article" date="2011" name="J. Gen. Appl. Microbiol.">
        <title>Draft genome sequencing of the enigmatic basidiomycete Mixia osmundae.</title>
        <authorList>
            <person name="Nishida H."/>
            <person name="Nagatsuka Y."/>
            <person name="Sugiyama J."/>
        </authorList>
    </citation>
    <scope>NUCLEOTIDE SEQUENCE [LARGE SCALE GENOMIC DNA]</scope>
    <source>
        <strain evidence="5">CBS 9802 / IAM 14324 / JCM 22182 / KY 12970</strain>
    </source>
</reference>